<feature type="compositionally biased region" description="Low complexity" evidence="1">
    <location>
        <begin position="328"/>
        <end position="337"/>
    </location>
</feature>
<feature type="compositionally biased region" description="Basic and acidic residues" evidence="1">
    <location>
        <begin position="533"/>
        <end position="546"/>
    </location>
</feature>
<name>A0A401Z4M1_9ACTN</name>
<feature type="region of interest" description="Disordered" evidence="1">
    <location>
        <begin position="94"/>
        <end position="750"/>
    </location>
</feature>
<feature type="compositionally biased region" description="Low complexity" evidence="1">
    <location>
        <begin position="563"/>
        <end position="580"/>
    </location>
</feature>
<feature type="compositionally biased region" description="Basic and acidic residues" evidence="1">
    <location>
        <begin position="174"/>
        <end position="193"/>
    </location>
</feature>
<organism evidence="2 3">
    <name type="scientific">Embleya hyalina</name>
    <dbReference type="NCBI Taxonomy" id="516124"/>
    <lineage>
        <taxon>Bacteria</taxon>
        <taxon>Bacillati</taxon>
        <taxon>Actinomycetota</taxon>
        <taxon>Actinomycetes</taxon>
        <taxon>Kitasatosporales</taxon>
        <taxon>Streptomycetaceae</taxon>
        <taxon>Embleya</taxon>
    </lineage>
</organism>
<comment type="caution">
    <text evidence="2">The sequence shown here is derived from an EMBL/GenBank/DDBJ whole genome shotgun (WGS) entry which is preliminary data.</text>
</comment>
<proteinExistence type="predicted"/>
<protein>
    <submittedName>
        <fullName evidence="2">Uncharacterized protein</fullName>
    </submittedName>
</protein>
<feature type="compositionally biased region" description="Pro residues" evidence="1">
    <location>
        <begin position="700"/>
        <end position="712"/>
    </location>
</feature>
<accession>A0A401Z4M1</accession>
<feature type="region of interest" description="Disordered" evidence="1">
    <location>
        <begin position="1"/>
        <end position="27"/>
    </location>
</feature>
<feature type="compositionally biased region" description="Low complexity" evidence="1">
    <location>
        <begin position="713"/>
        <end position="749"/>
    </location>
</feature>
<feature type="compositionally biased region" description="Basic and acidic residues" evidence="1">
    <location>
        <begin position="283"/>
        <end position="299"/>
    </location>
</feature>
<reference evidence="2 3" key="1">
    <citation type="submission" date="2018-12" db="EMBL/GenBank/DDBJ databases">
        <title>Draft genome sequence of Embleya hyalina NBRC 13850T.</title>
        <authorList>
            <person name="Komaki H."/>
            <person name="Hosoyama A."/>
            <person name="Kimura A."/>
            <person name="Ichikawa N."/>
            <person name="Tamura T."/>
        </authorList>
    </citation>
    <scope>NUCLEOTIDE SEQUENCE [LARGE SCALE GENOMIC DNA]</scope>
    <source>
        <strain evidence="2 3">NBRC 13850</strain>
    </source>
</reference>
<dbReference type="EMBL" id="BIFH01000053">
    <property type="protein sequence ID" value="GCE01793.1"/>
    <property type="molecule type" value="Genomic_DNA"/>
</dbReference>
<evidence type="ECO:0000313" key="3">
    <source>
        <dbReference type="Proteomes" id="UP000286931"/>
    </source>
</evidence>
<evidence type="ECO:0000256" key="1">
    <source>
        <dbReference type="SAM" id="MobiDB-lite"/>
    </source>
</evidence>
<dbReference type="AlphaFoldDB" id="A0A401Z4M1"/>
<feature type="compositionally biased region" description="Basic and acidic residues" evidence="1">
    <location>
        <begin position="491"/>
        <end position="506"/>
    </location>
</feature>
<gene>
    <name evidence="2" type="ORF">EHYA_09567</name>
</gene>
<feature type="compositionally biased region" description="Low complexity" evidence="1">
    <location>
        <begin position="216"/>
        <end position="227"/>
    </location>
</feature>
<keyword evidence="3" id="KW-1185">Reference proteome</keyword>
<dbReference type="Proteomes" id="UP000286931">
    <property type="component" value="Unassembled WGS sequence"/>
</dbReference>
<feature type="compositionally biased region" description="Pro residues" evidence="1">
    <location>
        <begin position="257"/>
        <end position="273"/>
    </location>
</feature>
<feature type="compositionally biased region" description="Basic and acidic residues" evidence="1">
    <location>
        <begin position="438"/>
        <end position="449"/>
    </location>
</feature>
<sequence>MAPERRRPARPVPASMSRCDDPPGSLTPRGFVLGPLAALRRDLVAWTPAPTVTTTSRPLPRAIPLSACRALLDLWPASGPDDESDAFVAADQATPLRHPGEAGGLVSPRHSGTMAAPDGTPLPPSTIGPGHDDPTAPTTAACREHGGAPAHASDPTARDRWPAPDVAPVSPAYTDEHTDWHRDFHDDPADHHAGGKNRRPSHAGSAHVDTSAPSTRDGGLRAAAGARETSVEVDPARRPFGQFGTPELTFAHDHPSHPGPRPVYGPAHCPQPDPGYSLPVDATRLDARTPAHSHTDATDLRGATTPNERRNDIRSLAQADTEHDDPRGPTAGPATPGRADDGPAEPLTRRHAHGTPPSLLSPDNALAPHADVWEPVGSSAVPPSEREAAGDPPTRHTCGAPPPPEYAVSTHPAHRAPGNTHTAHAESGESVGPSAVPRSEHETDGDPPTRHAHSTPPTEHPAPPRSAPYLPGNAPTAHAGSGEPIVSPAVPRRELDAVESATRRDSLAAPSSSAYPGYTIPLRPLATPTVPEGADHPGESAHRDARVALPPLGQSAPVHPGHPAAASRAATAREAPAAATLPQLRGPAPSRRHDSAHTTATGIDLPAHLGTSPSPIARHADPADPSPRTNPVGTPHDPLTRHQAPPGTHARVRPAFDARHHRTRPDDHSPAAGTQPAAHLPGAGRLGRPIDRPPATAVPLSPPPADPMPHSPTPTSAVATPARPATPHVATPTTAAAAPASSPPADAAALAHEIARHHTEIVARAVHGLSAPRRHPVPAGLTPFRSRAEEPR</sequence>
<evidence type="ECO:0000313" key="2">
    <source>
        <dbReference type="EMBL" id="GCE01793.1"/>
    </source>
</evidence>
<feature type="region of interest" description="Disordered" evidence="1">
    <location>
        <begin position="767"/>
        <end position="792"/>
    </location>
</feature>
<feature type="compositionally biased region" description="Basic and acidic residues" evidence="1">
    <location>
        <begin position="654"/>
        <end position="669"/>
    </location>
</feature>